<proteinExistence type="predicted"/>
<sequence>MPVELTLHQKKILFKLKRNFYIGKRHTSEDNVIKGFPTNERGNLKKALKKLIQSGYLISKPTSYGLEIAINPNPA</sequence>
<organism evidence="1 2">
    <name type="scientific">Candidatus Methanogaster sp</name>
    <dbReference type="NCBI Taxonomy" id="3386292"/>
    <lineage>
        <taxon>Archaea</taxon>
        <taxon>Methanobacteriati</taxon>
        <taxon>Methanobacteriota</taxon>
        <taxon>Stenosarchaea group</taxon>
        <taxon>Methanomicrobia</taxon>
        <taxon>Methanosarcinales</taxon>
        <taxon>ANME-2 cluster</taxon>
        <taxon>Candidatus Methanogasteraceae</taxon>
        <taxon>Candidatus Methanogaster</taxon>
    </lineage>
</organism>
<dbReference type="EMBL" id="PQXF01000004">
    <property type="protein sequence ID" value="PXF61586.1"/>
    <property type="molecule type" value="Genomic_DNA"/>
</dbReference>
<dbReference type="Proteomes" id="UP000248329">
    <property type="component" value="Unassembled WGS sequence"/>
</dbReference>
<comment type="caution">
    <text evidence="1">The sequence shown here is derived from an EMBL/GenBank/DDBJ whole genome shotgun (WGS) entry which is preliminary data.</text>
</comment>
<evidence type="ECO:0000313" key="2">
    <source>
        <dbReference type="Proteomes" id="UP000248329"/>
    </source>
</evidence>
<evidence type="ECO:0000313" key="1">
    <source>
        <dbReference type="EMBL" id="PXF61586.1"/>
    </source>
</evidence>
<name>A0AC61L5G1_9EURY</name>
<reference evidence="1" key="1">
    <citation type="submission" date="2018-01" db="EMBL/GenBank/DDBJ databases">
        <authorList>
            <person name="Krukenberg V."/>
        </authorList>
    </citation>
    <scope>NUCLEOTIDE SEQUENCE</scope>
    <source>
        <strain evidence="1">E20ANME2</strain>
    </source>
</reference>
<protein>
    <submittedName>
        <fullName evidence="1">Uncharacterized protein</fullName>
    </submittedName>
</protein>
<gene>
    <name evidence="1" type="ORF">C4B59_03280</name>
</gene>
<accession>A0AC61L5G1</accession>